<dbReference type="OrthoDB" id="345474at2"/>
<gene>
    <name evidence="2" type="ORF">EHO60_13235</name>
</gene>
<name>A0A4R9GC61_9LEPT</name>
<organism evidence="2 3">
    <name type="scientific">Leptospira fletcheri</name>
    <dbReference type="NCBI Taxonomy" id="2484981"/>
    <lineage>
        <taxon>Bacteria</taxon>
        <taxon>Pseudomonadati</taxon>
        <taxon>Spirochaetota</taxon>
        <taxon>Spirochaetia</taxon>
        <taxon>Leptospirales</taxon>
        <taxon>Leptospiraceae</taxon>
        <taxon>Leptospira</taxon>
    </lineage>
</organism>
<evidence type="ECO:0000313" key="3">
    <source>
        <dbReference type="Proteomes" id="UP000298458"/>
    </source>
</evidence>
<reference evidence="2" key="1">
    <citation type="journal article" date="2019" name="PLoS Negl. Trop. Dis.">
        <title>Revisiting the worldwide diversity of Leptospira species in the environment.</title>
        <authorList>
            <person name="Vincent A.T."/>
            <person name="Schiettekatte O."/>
            <person name="Bourhy P."/>
            <person name="Veyrier F.J."/>
            <person name="Picardeau M."/>
        </authorList>
    </citation>
    <scope>NUCLEOTIDE SEQUENCE [LARGE SCALE GENOMIC DNA]</scope>
    <source>
        <strain evidence="2">SSW15</strain>
    </source>
</reference>
<dbReference type="AlphaFoldDB" id="A0A4R9GC61"/>
<keyword evidence="3" id="KW-1185">Reference proteome</keyword>
<dbReference type="Proteomes" id="UP000298458">
    <property type="component" value="Unassembled WGS sequence"/>
</dbReference>
<dbReference type="EMBL" id="RQET01000009">
    <property type="protein sequence ID" value="TGK08985.1"/>
    <property type="molecule type" value="Genomic_DNA"/>
</dbReference>
<evidence type="ECO:0000313" key="2">
    <source>
        <dbReference type="EMBL" id="TGK08985.1"/>
    </source>
</evidence>
<dbReference type="Pfam" id="PF07377">
    <property type="entry name" value="DUF1493"/>
    <property type="match status" value="1"/>
</dbReference>
<accession>A0A4R9GC61</accession>
<sequence>MNYNEEERERFLKVAKRVYLCIARNRGERIERLNLEMSLNNKLGLDGDDFDDLLNDIDRYIKIDWSSFDFSHYFNNEGSSSLRLFKILICFPFLIVFIFIKLVLKLFGSSKNVEQFIEPIVGNTKRDFKISDLVLAGFWGKWTEFKLLSIPIEDELKSWQNDFRIRFERKFNTRK</sequence>
<feature type="transmembrane region" description="Helical" evidence="1">
    <location>
        <begin position="84"/>
        <end position="104"/>
    </location>
</feature>
<evidence type="ECO:0000256" key="1">
    <source>
        <dbReference type="SAM" id="Phobius"/>
    </source>
</evidence>
<protein>
    <submittedName>
        <fullName evidence="2">DUF1493 family protein</fullName>
    </submittedName>
</protein>
<keyword evidence="1" id="KW-0812">Transmembrane</keyword>
<keyword evidence="1" id="KW-1133">Transmembrane helix</keyword>
<proteinExistence type="predicted"/>
<comment type="caution">
    <text evidence="2">The sequence shown here is derived from an EMBL/GenBank/DDBJ whole genome shotgun (WGS) entry which is preliminary data.</text>
</comment>
<dbReference type="InterPro" id="IPR010862">
    <property type="entry name" value="DUF1493"/>
</dbReference>
<dbReference type="RefSeq" id="WP_135768672.1">
    <property type="nucleotide sequence ID" value="NZ_RQET01000009.1"/>
</dbReference>
<keyword evidence="1" id="KW-0472">Membrane</keyword>